<evidence type="ECO:0000313" key="2">
    <source>
        <dbReference type="EMBL" id="EFJ05943.1"/>
    </source>
</evidence>
<gene>
    <name evidence="2" type="ORF">SELMODRAFT_136359</name>
</gene>
<dbReference type="HOGENOM" id="CLU_1222406_0_0_1"/>
<dbReference type="InterPro" id="IPR015661">
    <property type="entry name" value="Bub1/Mad3"/>
</dbReference>
<dbReference type="PROSITE" id="PS51489">
    <property type="entry name" value="BUB1_N"/>
    <property type="match status" value="1"/>
</dbReference>
<dbReference type="STRING" id="88036.D8TBK4"/>
<dbReference type="InterPro" id="IPR013212">
    <property type="entry name" value="Mad3/Bub1_I"/>
</dbReference>
<feature type="domain" description="BUB1 N-terminal" evidence="1">
    <location>
        <begin position="1"/>
        <end position="116"/>
    </location>
</feature>
<evidence type="ECO:0000259" key="1">
    <source>
        <dbReference type="PROSITE" id="PS51489"/>
    </source>
</evidence>
<dbReference type="eggNOG" id="KOG1166">
    <property type="taxonomic scope" value="Eukaryota"/>
</dbReference>
<dbReference type="Pfam" id="PF08311">
    <property type="entry name" value="Mad3_BUB1_I"/>
    <property type="match status" value="1"/>
</dbReference>
<feature type="non-terminal residue" evidence="2">
    <location>
        <position position="1"/>
    </location>
</feature>
<evidence type="ECO:0000313" key="3">
    <source>
        <dbReference type="Proteomes" id="UP000001514"/>
    </source>
</evidence>
<dbReference type="GO" id="GO:0007094">
    <property type="term" value="P:mitotic spindle assembly checkpoint signaling"/>
    <property type="evidence" value="ECO:0007669"/>
    <property type="project" value="InterPro"/>
</dbReference>
<dbReference type="Gene3D" id="6.10.130.20">
    <property type="match status" value="1"/>
</dbReference>
<name>D8TBK4_SELML</name>
<dbReference type="Gene3D" id="1.25.40.430">
    <property type="match status" value="1"/>
</dbReference>
<keyword evidence="3" id="KW-1185">Reference proteome</keyword>
<protein>
    <recommendedName>
        <fullName evidence="1">BUB1 N-terminal domain-containing protein</fullName>
    </recommendedName>
</protein>
<sequence>ELCPLLEFCTKAFLDDPRYREDLRYLRIWLRYVSLLLCLLLEAKRIGQTHSLFYEAYAMILELRGDITKANQIYELGISRHAQPVEQLEKMHASFLKRKFKTSRPSEMDFNIFVDDAFCDDRRDRKIEFVDPWDETLVADLLKKLAPPLQTCKGFHCSSKKYSGGVSLSSLKANARNKTVELGTVLFVALVTKIFLLCDRKLDLFPKRMYRTRCFCSSLPGPRKQQQ</sequence>
<organism evidence="3">
    <name type="scientific">Selaginella moellendorffii</name>
    <name type="common">Spikemoss</name>
    <dbReference type="NCBI Taxonomy" id="88036"/>
    <lineage>
        <taxon>Eukaryota</taxon>
        <taxon>Viridiplantae</taxon>
        <taxon>Streptophyta</taxon>
        <taxon>Embryophyta</taxon>
        <taxon>Tracheophyta</taxon>
        <taxon>Lycopodiopsida</taxon>
        <taxon>Selaginellales</taxon>
        <taxon>Selaginellaceae</taxon>
        <taxon>Selaginella</taxon>
    </lineage>
</organism>
<dbReference type="SMART" id="SM00777">
    <property type="entry name" value="Mad3_BUB1_I"/>
    <property type="match status" value="1"/>
</dbReference>
<dbReference type="EMBL" id="GL377711">
    <property type="protein sequence ID" value="EFJ05943.1"/>
    <property type="molecule type" value="Genomic_DNA"/>
</dbReference>
<dbReference type="Proteomes" id="UP000001514">
    <property type="component" value="Unassembled WGS sequence"/>
</dbReference>
<dbReference type="PANTHER" id="PTHR14030">
    <property type="entry name" value="MITOTIC CHECKPOINT SERINE/THREONINE-PROTEIN KINASE BUB1"/>
    <property type="match status" value="1"/>
</dbReference>
<dbReference type="InParanoid" id="D8TBK4"/>
<dbReference type="Gramene" id="EFJ05943">
    <property type="protein sequence ID" value="EFJ05943"/>
    <property type="gene ID" value="SELMODRAFT_136359"/>
</dbReference>
<dbReference type="PANTHER" id="PTHR14030:SF27">
    <property type="match status" value="1"/>
</dbReference>
<dbReference type="AlphaFoldDB" id="D8TBK4"/>
<proteinExistence type="predicted"/>
<dbReference type="KEGG" id="smo:SELMODRAFT_136359"/>
<accession>D8TBK4</accession>
<reference evidence="2 3" key="1">
    <citation type="journal article" date="2011" name="Science">
        <title>The Selaginella genome identifies genetic changes associated with the evolution of vascular plants.</title>
        <authorList>
            <person name="Banks J.A."/>
            <person name="Nishiyama T."/>
            <person name="Hasebe M."/>
            <person name="Bowman J.L."/>
            <person name="Gribskov M."/>
            <person name="dePamphilis C."/>
            <person name="Albert V.A."/>
            <person name="Aono N."/>
            <person name="Aoyama T."/>
            <person name="Ambrose B.A."/>
            <person name="Ashton N.W."/>
            <person name="Axtell M.J."/>
            <person name="Barker E."/>
            <person name="Barker M.S."/>
            <person name="Bennetzen J.L."/>
            <person name="Bonawitz N.D."/>
            <person name="Chapple C."/>
            <person name="Cheng C."/>
            <person name="Correa L.G."/>
            <person name="Dacre M."/>
            <person name="DeBarry J."/>
            <person name="Dreyer I."/>
            <person name="Elias M."/>
            <person name="Engstrom E.M."/>
            <person name="Estelle M."/>
            <person name="Feng L."/>
            <person name="Finet C."/>
            <person name="Floyd S.K."/>
            <person name="Frommer W.B."/>
            <person name="Fujita T."/>
            <person name="Gramzow L."/>
            <person name="Gutensohn M."/>
            <person name="Harholt J."/>
            <person name="Hattori M."/>
            <person name="Heyl A."/>
            <person name="Hirai T."/>
            <person name="Hiwatashi Y."/>
            <person name="Ishikawa M."/>
            <person name="Iwata M."/>
            <person name="Karol K.G."/>
            <person name="Koehler B."/>
            <person name="Kolukisaoglu U."/>
            <person name="Kubo M."/>
            <person name="Kurata T."/>
            <person name="Lalonde S."/>
            <person name="Li K."/>
            <person name="Li Y."/>
            <person name="Litt A."/>
            <person name="Lyons E."/>
            <person name="Manning G."/>
            <person name="Maruyama T."/>
            <person name="Michael T.P."/>
            <person name="Mikami K."/>
            <person name="Miyazaki S."/>
            <person name="Morinaga S."/>
            <person name="Murata T."/>
            <person name="Mueller-Roeber B."/>
            <person name="Nelson D.R."/>
            <person name="Obara M."/>
            <person name="Oguri Y."/>
            <person name="Olmstead R.G."/>
            <person name="Onodera N."/>
            <person name="Petersen B.L."/>
            <person name="Pils B."/>
            <person name="Prigge M."/>
            <person name="Rensing S.A."/>
            <person name="Riano-Pachon D.M."/>
            <person name="Roberts A.W."/>
            <person name="Sato Y."/>
            <person name="Scheller H.V."/>
            <person name="Schulz B."/>
            <person name="Schulz C."/>
            <person name="Shakirov E.V."/>
            <person name="Shibagaki N."/>
            <person name="Shinohara N."/>
            <person name="Shippen D.E."/>
            <person name="Soerensen I."/>
            <person name="Sotooka R."/>
            <person name="Sugimoto N."/>
            <person name="Sugita M."/>
            <person name="Sumikawa N."/>
            <person name="Tanurdzic M."/>
            <person name="Theissen G."/>
            <person name="Ulvskov P."/>
            <person name="Wakazuki S."/>
            <person name="Weng J.K."/>
            <person name="Willats W.W."/>
            <person name="Wipf D."/>
            <person name="Wolf P.G."/>
            <person name="Yang L."/>
            <person name="Zimmer A.D."/>
            <person name="Zhu Q."/>
            <person name="Mitros T."/>
            <person name="Hellsten U."/>
            <person name="Loque D."/>
            <person name="Otillar R."/>
            <person name="Salamov A."/>
            <person name="Schmutz J."/>
            <person name="Shapiro H."/>
            <person name="Lindquist E."/>
            <person name="Lucas S."/>
            <person name="Rokhsar D."/>
            <person name="Grigoriev I.V."/>
        </authorList>
    </citation>
    <scope>NUCLEOTIDE SEQUENCE [LARGE SCALE GENOMIC DNA]</scope>
</reference>